<dbReference type="PANTHER" id="PTHR10416:SF0">
    <property type="entry name" value="DNA POLYMERASE DELTA SUBUNIT 2"/>
    <property type="match status" value="1"/>
</dbReference>
<evidence type="ECO:0000313" key="4">
    <source>
        <dbReference type="EMBL" id="KAK3286229.1"/>
    </source>
</evidence>
<reference evidence="4 5" key="1">
    <citation type="journal article" date="2015" name="Genome Biol. Evol.">
        <title>Comparative Genomics of a Bacterivorous Green Alga Reveals Evolutionary Causalities and Consequences of Phago-Mixotrophic Mode of Nutrition.</title>
        <authorList>
            <person name="Burns J.A."/>
            <person name="Paasch A."/>
            <person name="Narechania A."/>
            <person name="Kim E."/>
        </authorList>
    </citation>
    <scope>NUCLEOTIDE SEQUENCE [LARGE SCALE GENOMIC DNA]</scope>
    <source>
        <strain evidence="4 5">PLY_AMNH</strain>
    </source>
</reference>
<name>A0AAE0GXQ8_9CHLO</name>
<dbReference type="AlphaFoldDB" id="A0AAE0GXQ8"/>
<feature type="domain" description="DNA polymerase alpha/delta/epsilon subunit B" evidence="3">
    <location>
        <begin position="1"/>
        <end position="46"/>
    </location>
</feature>
<dbReference type="InterPro" id="IPR007185">
    <property type="entry name" value="DNA_pol_a/d/e_bsu"/>
</dbReference>
<dbReference type="Gene3D" id="3.60.21.50">
    <property type="match status" value="1"/>
</dbReference>
<evidence type="ECO:0000313" key="5">
    <source>
        <dbReference type="Proteomes" id="UP001190700"/>
    </source>
</evidence>
<dbReference type="GO" id="GO:0003677">
    <property type="term" value="F:DNA binding"/>
    <property type="evidence" value="ECO:0007669"/>
    <property type="project" value="InterPro"/>
</dbReference>
<evidence type="ECO:0000256" key="1">
    <source>
        <dbReference type="ARBA" id="ARBA00006035"/>
    </source>
</evidence>
<dbReference type="GO" id="GO:0006271">
    <property type="term" value="P:DNA strand elongation involved in DNA replication"/>
    <property type="evidence" value="ECO:0007669"/>
    <property type="project" value="TreeGrafter"/>
</dbReference>
<dbReference type="GO" id="GO:0043625">
    <property type="term" value="C:delta DNA polymerase complex"/>
    <property type="evidence" value="ECO:0007669"/>
    <property type="project" value="TreeGrafter"/>
</dbReference>
<accession>A0AAE0GXQ8</accession>
<evidence type="ECO:0000259" key="3">
    <source>
        <dbReference type="Pfam" id="PF04042"/>
    </source>
</evidence>
<protein>
    <submittedName>
        <fullName evidence="4">DNA polymerase delta subunit 2</fullName>
    </submittedName>
</protein>
<proteinExistence type="inferred from homology"/>
<dbReference type="EMBL" id="LGRX02001387">
    <property type="protein sequence ID" value="KAK3286229.1"/>
    <property type="molecule type" value="Genomic_DNA"/>
</dbReference>
<keyword evidence="2" id="KW-0235">DNA replication</keyword>
<sequence length="95" mass="10568">MESTLRWQHMALTAPDTLATYPFTDRDPFILESCPHVYFAGNQAEYGTRLVKNTNGDSVRLVSLPRFSQSGMAVLVNVQTLACHPITFSTSEMSV</sequence>
<gene>
    <name evidence="4" type="ORF">CYMTET_6202</name>
</gene>
<keyword evidence="5" id="KW-1185">Reference proteome</keyword>
<dbReference type="InterPro" id="IPR024826">
    <property type="entry name" value="DNA_pol_delta/II_ssu"/>
</dbReference>
<dbReference type="PANTHER" id="PTHR10416">
    <property type="entry name" value="DNA POLYMERASE DELTA SUBUNIT 2"/>
    <property type="match status" value="1"/>
</dbReference>
<dbReference type="Pfam" id="PF04042">
    <property type="entry name" value="DNA_pol_E_B"/>
    <property type="match status" value="1"/>
</dbReference>
<dbReference type="Proteomes" id="UP001190700">
    <property type="component" value="Unassembled WGS sequence"/>
</dbReference>
<comment type="caution">
    <text evidence="4">The sequence shown here is derived from an EMBL/GenBank/DDBJ whole genome shotgun (WGS) entry which is preliminary data.</text>
</comment>
<comment type="similarity">
    <text evidence="1">Belongs to the DNA polymerase delta/II small subunit family.</text>
</comment>
<organism evidence="4 5">
    <name type="scientific">Cymbomonas tetramitiformis</name>
    <dbReference type="NCBI Taxonomy" id="36881"/>
    <lineage>
        <taxon>Eukaryota</taxon>
        <taxon>Viridiplantae</taxon>
        <taxon>Chlorophyta</taxon>
        <taxon>Pyramimonadophyceae</taxon>
        <taxon>Pyramimonadales</taxon>
        <taxon>Pyramimonadaceae</taxon>
        <taxon>Cymbomonas</taxon>
    </lineage>
</organism>
<evidence type="ECO:0000256" key="2">
    <source>
        <dbReference type="ARBA" id="ARBA00022705"/>
    </source>
</evidence>